<reference evidence="1" key="1">
    <citation type="submission" date="2025-08" db="UniProtKB">
        <authorList>
            <consortium name="Ensembl"/>
        </authorList>
    </citation>
    <scope>IDENTIFICATION</scope>
</reference>
<dbReference type="AlphaFoldDB" id="A0A2K5KJ43"/>
<evidence type="ECO:0000313" key="2">
    <source>
        <dbReference type="Proteomes" id="UP000233060"/>
    </source>
</evidence>
<dbReference type="GeneTree" id="ENSGT00910000148055"/>
<accession>A0A2K5KJ43</accession>
<dbReference type="Proteomes" id="UP000233060">
    <property type="component" value="Unassembled WGS sequence"/>
</dbReference>
<proteinExistence type="predicted"/>
<dbReference type="OMA" id="EMPPCDQ"/>
<protein>
    <submittedName>
        <fullName evidence="1">Uncharacterized protein</fullName>
    </submittedName>
</protein>
<evidence type="ECO:0000313" key="1">
    <source>
        <dbReference type="Ensembl" id="ENSCATP00000000705.1"/>
    </source>
</evidence>
<organism evidence="1 2">
    <name type="scientific">Cercocebus atys</name>
    <name type="common">Sooty mangabey</name>
    <name type="synonym">Cercocebus torquatus atys</name>
    <dbReference type="NCBI Taxonomy" id="9531"/>
    <lineage>
        <taxon>Eukaryota</taxon>
        <taxon>Metazoa</taxon>
        <taxon>Chordata</taxon>
        <taxon>Craniata</taxon>
        <taxon>Vertebrata</taxon>
        <taxon>Euteleostomi</taxon>
        <taxon>Mammalia</taxon>
        <taxon>Eutheria</taxon>
        <taxon>Euarchontoglires</taxon>
        <taxon>Primates</taxon>
        <taxon>Haplorrhini</taxon>
        <taxon>Catarrhini</taxon>
        <taxon>Cercopithecidae</taxon>
        <taxon>Cercopithecinae</taxon>
        <taxon>Cercocebus</taxon>
    </lineage>
</organism>
<keyword evidence="2" id="KW-1185">Reference proteome</keyword>
<name>A0A2K5KJ43_CERAT</name>
<reference evidence="1" key="2">
    <citation type="submission" date="2025-09" db="UniProtKB">
        <authorList>
            <consortium name="Ensembl"/>
        </authorList>
    </citation>
    <scope>IDENTIFICATION</scope>
</reference>
<sequence length="72" mass="7928">MREPRLREMPPCGRGGSGALDSHVWPLQPSLPKVSPLSLAFLLHLLRHFRSTSSSMSLTTSSQSILLLLFGK</sequence>
<dbReference type="Ensembl" id="ENSCATT00000003818.1">
    <property type="protein sequence ID" value="ENSCATP00000000705.1"/>
    <property type="gene ID" value="ENSCATG00000003512.1"/>
</dbReference>